<feature type="transmembrane region" description="Helical" evidence="2">
    <location>
        <begin position="101"/>
        <end position="119"/>
    </location>
</feature>
<name>A0A7C3KGN8_9CYAN</name>
<dbReference type="InterPro" id="IPR000620">
    <property type="entry name" value="EamA_dom"/>
</dbReference>
<comment type="caution">
    <text evidence="4">The sequence shown here is derived from an EMBL/GenBank/DDBJ whole genome shotgun (WGS) entry which is preliminary data.</text>
</comment>
<evidence type="ECO:0000256" key="1">
    <source>
        <dbReference type="ARBA" id="ARBA00007362"/>
    </source>
</evidence>
<evidence type="ECO:0000313" key="4">
    <source>
        <dbReference type="EMBL" id="HFM98862.1"/>
    </source>
</evidence>
<feature type="transmembrane region" description="Helical" evidence="2">
    <location>
        <begin position="125"/>
        <end position="143"/>
    </location>
</feature>
<keyword evidence="2" id="KW-0812">Transmembrane</keyword>
<gene>
    <name evidence="4" type="ORF">ENR64_14110</name>
</gene>
<evidence type="ECO:0000256" key="2">
    <source>
        <dbReference type="SAM" id="Phobius"/>
    </source>
</evidence>
<dbReference type="PANTHER" id="PTHR22911">
    <property type="entry name" value="ACYL-MALONYL CONDENSING ENZYME-RELATED"/>
    <property type="match status" value="1"/>
</dbReference>
<dbReference type="PANTHER" id="PTHR22911:SF137">
    <property type="entry name" value="SOLUTE CARRIER FAMILY 35 MEMBER G2-RELATED"/>
    <property type="match status" value="1"/>
</dbReference>
<feature type="transmembrane region" description="Helical" evidence="2">
    <location>
        <begin position="12"/>
        <end position="30"/>
    </location>
</feature>
<feature type="transmembrane region" description="Helical" evidence="2">
    <location>
        <begin position="189"/>
        <end position="209"/>
    </location>
</feature>
<keyword evidence="2" id="KW-1133">Transmembrane helix</keyword>
<comment type="similarity">
    <text evidence="1">Belongs to the EamA transporter family.</text>
</comment>
<feature type="domain" description="EamA" evidence="3">
    <location>
        <begin position="8"/>
        <end position="142"/>
    </location>
</feature>
<reference evidence="4" key="1">
    <citation type="journal article" date="2020" name="mSystems">
        <title>Genome- and Community-Level Interaction Insights into Carbon Utilization and Element Cycling Functions of Hydrothermarchaeota in Hydrothermal Sediment.</title>
        <authorList>
            <person name="Zhou Z."/>
            <person name="Liu Y."/>
            <person name="Xu W."/>
            <person name="Pan J."/>
            <person name="Luo Z.H."/>
            <person name="Li M."/>
        </authorList>
    </citation>
    <scope>NUCLEOTIDE SEQUENCE [LARGE SCALE GENOMIC DNA]</scope>
    <source>
        <strain evidence="4">SpSt-418</strain>
    </source>
</reference>
<organism evidence="4">
    <name type="scientific">Oscillatoriales cyanobacterium SpSt-418</name>
    <dbReference type="NCBI Taxonomy" id="2282169"/>
    <lineage>
        <taxon>Bacteria</taxon>
        <taxon>Bacillati</taxon>
        <taxon>Cyanobacteriota</taxon>
        <taxon>Cyanophyceae</taxon>
        <taxon>Oscillatoriophycideae</taxon>
        <taxon>Oscillatoriales</taxon>
    </lineage>
</organism>
<feature type="domain" description="EamA" evidence="3">
    <location>
        <begin position="158"/>
        <end position="297"/>
    </location>
</feature>
<dbReference type="Pfam" id="PF00892">
    <property type="entry name" value="EamA"/>
    <property type="match status" value="2"/>
</dbReference>
<dbReference type="Gene3D" id="1.10.3730.20">
    <property type="match status" value="1"/>
</dbReference>
<feature type="transmembrane region" description="Helical" evidence="2">
    <location>
        <begin position="278"/>
        <end position="297"/>
    </location>
</feature>
<dbReference type="EMBL" id="DSRU01000209">
    <property type="protein sequence ID" value="HFM98862.1"/>
    <property type="molecule type" value="Genomic_DNA"/>
</dbReference>
<evidence type="ECO:0000259" key="3">
    <source>
        <dbReference type="Pfam" id="PF00892"/>
    </source>
</evidence>
<keyword evidence="2" id="KW-0472">Membrane</keyword>
<feature type="transmembrane region" description="Helical" evidence="2">
    <location>
        <begin position="155"/>
        <end position="177"/>
    </location>
</feature>
<proteinExistence type="inferred from homology"/>
<feature type="transmembrane region" description="Helical" evidence="2">
    <location>
        <begin position="70"/>
        <end position="89"/>
    </location>
</feature>
<feature type="transmembrane region" description="Helical" evidence="2">
    <location>
        <begin position="225"/>
        <end position="244"/>
    </location>
</feature>
<protein>
    <submittedName>
        <fullName evidence="4">DMT family transporter</fullName>
    </submittedName>
</protein>
<dbReference type="AlphaFoldDB" id="A0A7C3KGN8"/>
<dbReference type="InterPro" id="IPR037185">
    <property type="entry name" value="EmrE-like"/>
</dbReference>
<dbReference type="SUPFAM" id="SSF103481">
    <property type="entry name" value="Multidrug resistance efflux transporter EmrE"/>
    <property type="match status" value="2"/>
</dbReference>
<sequence length="300" mass="32179">MTVLFEFRGELAALGAALIWAIASIVYTQMGRAISPTLLNLAKGLIAIALLLVTLLVQNQLFPAVAWSDMSWLLLSGAVGVGFGDTAYFQALQDIGPRRTLVLESLSPPLTALLALVFLQEWLPPLAWLGIVLTITGVVWVVLERLTEQQKQHTFWRRGVICGLLAALGQASGAVLSRSALAGSDINPLWSTLVRLVAGCLVLLVWLAIRKVSPSELKALKVPKNAGILVLAAFFSTYLGIWFQQIALKYAVAGVAQSLSATSPLFVLPIAALTGDRVSWRALFGVLLALAGIWLLFGRG</sequence>
<feature type="transmembrane region" description="Helical" evidence="2">
    <location>
        <begin position="37"/>
        <end position="58"/>
    </location>
</feature>
<dbReference type="GO" id="GO:0016020">
    <property type="term" value="C:membrane"/>
    <property type="evidence" value="ECO:0007669"/>
    <property type="project" value="InterPro"/>
</dbReference>
<accession>A0A7C3KGN8</accession>